<dbReference type="EMBL" id="CP047593">
    <property type="protein sequence ID" value="QHI68632.1"/>
    <property type="molecule type" value="Genomic_DNA"/>
</dbReference>
<dbReference type="AlphaFoldDB" id="A0A6P1M3F1"/>
<keyword evidence="2" id="KW-1185">Reference proteome</keyword>
<gene>
    <name evidence="1" type="ORF">GT409_03930</name>
</gene>
<evidence type="ECO:0000313" key="1">
    <source>
        <dbReference type="EMBL" id="QHI68632.1"/>
    </source>
</evidence>
<name>A0A6P1M3F1_9BACT</name>
<protein>
    <submittedName>
        <fullName evidence="1">Uncharacterized protein</fullName>
    </submittedName>
</protein>
<organism evidence="1 2">
    <name type="scientific">Tichowtungia aerotolerans</name>
    <dbReference type="NCBI Taxonomy" id="2697043"/>
    <lineage>
        <taxon>Bacteria</taxon>
        <taxon>Pseudomonadati</taxon>
        <taxon>Kiritimatiellota</taxon>
        <taxon>Tichowtungiia</taxon>
        <taxon>Tichowtungiales</taxon>
        <taxon>Tichowtungiaceae</taxon>
        <taxon>Tichowtungia</taxon>
    </lineage>
</organism>
<reference evidence="1 2" key="1">
    <citation type="submission" date="2020-01" db="EMBL/GenBank/DDBJ databases">
        <title>Ponticoccus aerotolerans gen. nov., sp. nov., an anaerobic bacterium and proposal of Ponticoccusceae fam. nov., Ponticoccusles ord. nov. and Ponticoccuse classis nov. in the phylum Kiritimatiellaeota.</title>
        <authorList>
            <person name="Zhou L.Y."/>
            <person name="Du Z.J."/>
        </authorList>
    </citation>
    <scope>NUCLEOTIDE SEQUENCE [LARGE SCALE GENOMIC DNA]</scope>
    <source>
        <strain evidence="1 2">S-5007</strain>
    </source>
</reference>
<proteinExistence type="predicted"/>
<evidence type="ECO:0000313" key="2">
    <source>
        <dbReference type="Proteomes" id="UP000464954"/>
    </source>
</evidence>
<accession>A0A6P1M3F1</accession>
<dbReference type="RefSeq" id="WP_160627141.1">
    <property type="nucleotide sequence ID" value="NZ_CP047593.1"/>
</dbReference>
<dbReference type="KEGG" id="taer:GT409_03930"/>
<dbReference type="Proteomes" id="UP000464954">
    <property type="component" value="Chromosome"/>
</dbReference>
<sequence>MTRYFLVLRVLIVFGSAMCVFGENQHFKLAIGARSRLISTPYGALPDSQFSEQDSDSELRQTHPAHDGPWGDLEYYIFYLQHPNTEDNAELFSEQMYWCFPGHTEAEAIRKLEKIGISKSVLQKNSYMSIVSKELRIVPTGRLIMTLTPEIRSRLRMLLRRWPEKNPYYAYPIVIESGDPVSWYTGAGLTLQSAELIRSLCYSQKGIVVFSDVPYVLSRITDPEERNSFLRSLFRTRTLMLRLTINDDSRLNSIRNYWAIDNRRKEVLPIFNSIAETRGVEKLDVIHLLPSTARKRLYTFPEKDSKIYCHLACMEFYGIVPEWRDVHSDEWADVFKTYFIPAKGDLQFGDVVVLFNQETDEPIHSTVYIADDIFYTKNGFLSYRPWIFMFWSDIISLYGFNEGTYAKVYRLP</sequence>